<feature type="region of interest" description="Disordered" evidence="1">
    <location>
        <begin position="64"/>
        <end position="142"/>
    </location>
</feature>
<keyword evidence="3" id="KW-1185">Reference proteome</keyword>
<reference evidence="2" key="1">
    <citation type="submission" date="2023-01" db="EMBL/GenBank/DDBJ databases">
        <authorList>
            <person name="Van Ghelder C."/>
            <person name="Rancurel C."/>
        </authorList>
    </citation>
    <scope>NUCLEOTIDE SEQUENCE</scope>
    <source>
        <strain evidence="2">CNCM I-4278</strain>
    </source>
</reference>
<organism evidence="2 3">
    <name type="scientific">Periconia digitata</name>
    <dbReference type="NCBI Taxonomy" id="1303443"/>
    <lineage>
        <taxon>Eukaryota</taxon>
        <taxon>Fungi</taxon>
        <taxon>Dikarya</taxon>
        <taxon>Ascomycota</taxon>
        <taxon>Pezizomycotina</taxon>
        <taxon>Dothideomycetes</taxon>
        <taxon>Pleosporomycetidae</taxon>
        <taxon>Pleosporales</taxon>
        <taxon>Massarineae</taxon>
        <taxon>Periconiaceae</taxon>
        <taxon>Periconia</taxon>
    </lineage>
</organism>
<feature type="compositionally biased region" description="Basic residues" evidence="1">
    <location>
        <begin position="1"/>
        <end position="17"/>
    </location>
</feature>
<proteinExistence type="predicted"/>
<sequence>MARRPAKSVKAVRPRKPTRADRPTRSEVQTKPPKRAISFRAHVKIGVTKFTYDKKTKRFYVDLSAPDATSGATEEDEAENDVITEDDTIDYETEDDEVTNDDTDTDAYEASESGSSSNEDDIASHEESVFEDEESEKEEDQHILTSFEQDQNAMKELFDSTANHDDARLRELSQAFFVGRLGMSSIPPLETVKEMIMIQKDGVSAYHWAQSGAWIEFLWGTAQMLYVQSPDDRLNKKKVISRDGCMVMCQGH</sequence>
<feature type="compositionally biased region" description="Acidic residues" evidence="1">
    <location>
        <begin position="129"/>
        <end position="138"/>
    </location>
</feature>
<accession>A0A9W4XMC7</accession>
<dbReference type="AlphaFoldDB" id="A0A9W4XMC7"/>
<gene>
    <name evidence="2" type="ORF">PDIGIT_LOCUS9994</name>
</gene>
<evidence type="ECO:0000313" key="3">
    <source>
        <dbReference type="Proteomes" id="UP001152607"/>
    </source>
</evidence>
<name>A0A9W4XMC7_9PLEO</name>
<comment type="caution">
    <text evidence="2">The sequence shown here is derived from an EMBL/GenBank/DDBJ whole genome shotgun (WGS) entry which is preliminary data.</text>
</comment>
<feature type="region of interest" description="Disordered" evidence="1">
    <location>
        <begin position="1"/>
        <end position="36"/>
    </location>
</feature>
<evidence type="ECO:0000313" key="2">
    <source>
        <dbReference type="EMBL" id="CAI6336888.1"/>
    </source>
</evidence>
<protein>
    <submittedName>
        <fullName evidence="2">Uncharacterized protein</fullName>
    </submittedName>
</protein>
<dbReference type="Proteomes" id="UP001152607">
    <property type="component" value="Unassembled WGS sequence"/>
</dbReference>
<feature type="compositionally biased region" description="Acidic residues" evidence="1">
    <location>
        <begin position="73"/>
        <end position="109"/>
    </location>
</feature>
<evidence type="ECO:0000256" key="1">
    <source>
        <dbReference type="SAM" id="MobiDB-lite"/>
    </source>
</evidence>
<dbReference type="EMBL" id="CAOQHR010000007">
    <property type="protein sequence ID" value="CAI6336888.1"/>
    <property type="molecule type" value="Genomic_DNA"/>
</dbReference>